<dbReference type="SUPFAM" id="SSF51556">
    <property type="entry name" value="Metallo-dependent hydrolases"/>
    <property type="match status" value="1"/>
</dbReference>
<organism evidence="2 3">
    <name type="scientific">Actinoplanes italicus</name>
    <dbReference type="NCBI Taxonomy" id="113567"/>
    <lineage>
        <taxon>Bacteria</taxon>
        <taxon>Bacillati</taxon>
        <taxon>Actinomycetota</taxon>
        <taxon>Actinomycetes</taxon>
        <taxon>Micromonosporales</taxon>
        <taxon>Micromonosporaceae</taxon>
        <taxon>Actinoplanes</taxon>
    </lineage>
</organism>
<dbReference type="EMBL" id="PVMZ01000011">
    <property type="protein sequence ID" value="PRX18985.1"/>
    <property type="molecule type" value="Genomic_DNA"/>
</dbReference>
<dbReference type="Proteomes" id="UP000239415">
    <property type="component" value="Unassembled WGS sequence"/>
</dbReference>
<dbReference type="OrthoDB" id="3514520at2"/>
<evidence type="ECO:0000313" key="3">
    <source>
        <dbReference type="Proteomes" id="UP000239415"/>
    </source>
</evidence>
<name>A0A2T0K7K2_9ACTN</name>
<comment type="caution">
    <text evidence="2">The sequence shown here is derived from an EMBL/GenBank/DDBJ whole genome shotgun (WGS) entry which is preliminary data.</text>
</comment>
<accession>A0A2T0K7K2</accession>
<protein>
    <submittedName>
        <fullName evidence="2">Imidazolonepropionase-like amidohydrolase</fullName>
    </submittedName>
</protein>
<dbReference type="GO" id="GO:0016810">
    <property type="term" value="F:hydrolase activity, acting on carbon-nitrogen (but not peptide) bonds"/>
    <property type="evidence" value="ECO:0007669"/>
    <property type="project" value="InterPro"/>
</dbReference>
<gene>
    <name evidence="2" type="ORF">CLV67_111133</name>
</gene>
<dbReference type="SUPFAM" id="SSF51338">
    <property type="entry name" value="Composite domain of metallo-dependent hydrolases"/>
    <property type="match status" value="1"/>
</dbReference>
<sequence>METTGVVRLAIRADAAFDGERRLPEGALVLVDNGAIVAVEPGGAPAPEGWDVHHEPGTTLLPGLIDAHTHLCGDSGPEALDKLPDLSPGEIDAIVEQSLAIHLASGATAVRDLGDQDWAVVERHRDHATGPAVVASGPPITTADGHCAWLGGAVSGGTDRIAQLRRAVRERAERGADLVKIMTTGGMMTIGTDIRACQFTLEELRAVVDEAHRLGLPVTGHAHALAGVRQCVAAGVDGIEHCTCVGPDGVANPRGLADEIAAAGITVCPTVGHQFPGGQPPPDVAERMAKAGFDLTRRREQVGELYRAGVTLVSGVDSGIHMAKPHGFLPRTIAELVKCDVPEIAALTSATAVAARVCGLDGRTGRLRAGLDADLLVVRGDPMADIVALESVHAVFRRGRPAGE</sequence>
<proteinExistence type="predicted"/>
<dbReference type="PANTHER" id="PTHR43135:SF3">
    <property type="entry name" value="ALPHA-D-RIBOSE 1-METHYLPHOSPHONATE 5-TRIPHOSPHATE DIPHOSPHATASE"/>
    <property type="match status" value="1"/>
</dbReference>
<dbReference type="RefSeq" id="WP_106322944.1">
    <property type="nucleotide sequence ID" value="NZ_BOMO01000092.1"/>
</dbReference>
<keyword evidence="3" id="KW-1185">Reference proteome</keyword>
<evidence type="ECO:0000313" key="2">
    <source>
        <dbReference type="EMBL" id="PRX18985.1"/>
    </source>
</evidence>
<dbReference type="InterPro" id="IPR032466">
    <property type="entry name" value="Metal_Hydrolase"/>
</dbReference>
<dbReference type="Gene3D" id="2.30.40.10">
    <property type="entry name" value="Urease, subunit C, domain 1"/>
    <property type="match status" value="1"/>
</dbReference>
<dbReference type="PANTHER" id="PTHR43135">
    <property type="entry name" value="ALPHA-D-RIBOSE 1-METHYLPHOSPHONATE 5-TRIPHOSPHATE DIPHOSPHATASE"/>
    <property type="match status" value="1"/>
</dbReference>
<dbReference type="InterPro" id="IPR051781">
    <property type="entry name" value="Metallo-dep_Hydrolase"/>
</dbReference>
<feature type="domain" description="Amidohydrolase-related" evidence="1">
    <location>
        <begin position="59"/>
        <end position="400"/>
    </location>
</feature>
<dbReference type="AlphaFoldDB" id="A0A2T0K7K2"/>
<dbReference type="InterPro" id="IPR011059">
    <property type="entry name" value="Metal-dep_hydrolase_composite"/>
</dbReference>
<keyword evidence="2" id="KW-0378">Hydrolase</keyword>
<evidence type="ECO:0000259" key="1">
    <source>
        <dbReference type="Pfam" id="PF01979"/>
    </source>
</evidence>
<dbReference type="Pfam" id="PF01979">
    <property type="entry name" value="Amidohydro_1"/>
    <property type="match status" value="1"/>
</dbReference>
<dbReference type="Gene3D" id="3.20.20.140">
    <property type="entry name" value="Metal-dependent hydrolases"/>
    <property type="match status" value="1"/>
</dbReference>
<reference evidence="2 3" key="1">
    <citation type="submission" date="2018-03" db="EMBL/GenBank/DDBJ databases">
        <title>Genomic Encyclopedia of Archaeal and Bacterial Type Strains, Phase II (KMG-II): from individual species to whole genera.</title>
        <authorList>
            <person name="Goeker M."/>
        </authorList>
    </citation>
    <scope>NUCLEOTIDE SEQUENCE [LARGE SCALE GENOMIC DNA]</scope>
    <source>
        <strain evidence="2 3">DSM 43146</strain>
    </source>
</reference>
<dbReference type="InterPro" id="IPR006680">
    <property type="entry name" value="Amidohydro-rel"/>
</dbReference>